<dbReference type="GO" id="GO:0046872">
    <property type="term" value="F:metal ion binding"/>
    <property type="evidence" value="ECO:0007669"/>
    <property type="project" value="UniProtKB-KW"/>
</dbReference>
<dbReference type="GO" id="GO:0009055">
    <property type="term" value="F:electron transfer activity"/>
    <property type="evidence" value="ECO:0007669"/>
    <property type="project" value="InterPro"/>
</dbReference>
<protein>
    <submittedName>
        <fullName evidence="5">Nitrite reductase</fullName>
        <ecNumber evidence="5">1.7.2.1</ecNumber>
    </submittedName>
</protein>
<dbReference type="AlphaFoldDB" id="A0A3B0VIU2"/>
<organism evidence="5">
    <name type="scientific">hydrothermal vent metagenome</name>
    <dbReference type="NCBI Taxonomy" id="652676"/>
    <lineage>
        <taxon>unclassified sequences</taxon>
        <taxon>metagenomes</taxon>
        <taxon>ecological metagenomes</taxon>
    </lineage>
</organism>
<keyword evidence="5" id="KW-0560">Oxidoreductase</keyword>
<dbReference type="PROSITE" id="PS51007">
    <property type="entry name" value="CYTC"/>
    <property type="match status" value="1"/>
</dbReference>
<dbReference type="InterPro" id="IPR011048">
    <property type="entry name" value="Haem_d1_sf"/>
</dbReference>
<evidence type="ECO:0000259" key="4">
    <source>
        <dbReference type="PROSITE" id="PS51007"/>
    </source>
</evidence>
<proteinExistence type="predicted"/>
<dbReference type="SUPFAM" id="SSF51004">
    <property type="entry name" value="C-terminal (heme d1) domain of cytochrome cd1-nitrite reductase"/>
    <property type="match status" value="1"/>
</dbReference>
<dbReference type="EMBL" id="UOEW01000260">
    <property type="protein sequence ID" value="VAW40223.1"/>
    <property type="molecule type" value="Genomic_DNA"/>
</dbReference>
<dbReference type="InterPro" id="IPR003143">
    <property type="entry name" value="Cyt_cd1_C_sf"/>
</dbReference>
<dbReference type="Pfam" id="PF13442">
    <property type="entry name" value="Cytochrome_CBB3"/>
    <property type="match status" value="1"/>
</dbReference>
<evidence type="ECO:0000256" key="1">
    <source>
        <dbReference type="ARBA" id="ARBA00022617"/>
    </source>
</evidence>
<reference evidence="5" key="1">
    <citation type="submission" date="2018-06" db="EMBL/GenBank/DDBJ databases">
        <authorList>
            <person name="Zhirakovskaya E."/>
        </authorList>
    </citation>
    <scope>NUCLEOTIDE SEQUENCE</scope>
</reference>
<dbReference type="InterPro" id="IPR051200">
    <property type="entry name" value="Host-pathogen_enzymatic-act"/>
</dbReference>
<dbReference type="EC" id="1.7.2.1" evidence="5"/>
<evidence type="ECO:0000313" key="5">
    <source>
        <dbReference type="EMBL" id="VAW40223.1"/>
    </source>
</evidence>
<dbReference type="SUPFAM" id="SSF46626">
    <property type="entry name" value="Cytochrome c"/>
    <property type="match status" value="1"/>
</dbReference>
<keyword evidence="3" id="KW-0408">Iron</keyword>
<keyword evidence="1" id="KW-0349">Heme</keyword>
<dbReference type="InterPro" id="IPR009056">
    <property type="entry name" value="Cyt_c-like_dom"/>
</dbReference>
<accession>A0A3B0VIU2</accession>
<keyword evidence="2" id="KW-0479">Metal-binding</keyword>
<dbReference type="Pfam" id="PF02239">
    <property type="entry name" value="Cytochrom_D1"/>
    <property type="match status" value="1"/>
</dbReference>
<feature type="domain" description="Cytochrome c" evidence="4">
    <location>
        <begin position="37"/>
        <end position="114"/>
    </location>
</feature>
<dbReference type="PANTHER" id="PTHR47197:SF3">
    <property type="entry name" value="DIHYDRO-HEME D1 DEHYDROGENASE"/>
    <property type="match status" value="1"/>
</dbReference>
<dbReference type="Gene3D" id="1.10.760.10">
    <property type="entry name" value="Cytochrome c-like domain"/>
    <property type="match status" value="1"/>
</dbReference>
<dbReference type="PANTHER" id="PTHR47197">
    <property type="entry name" value="PROTEIN NIRF"/>
    <property type="match status" value="1"/>
</dbReference>
<dbReference type="InterPro" id="IPR036909">
    <property type="entry name" value="Cyt_c-like_dom_sf"/>
</dbReference>
<sequence length="543" mass="60938">MITKHIRTKLAVTLGLIISSISMSTSVIASEVALSKADFDKAKSMYFQRCAGCHGVLRKGATGTSLMPKDTIEKGQARLEKIITLGTEGGMNNFDDIFSKEEISLLATYIQLEPPVPPEMPLSLMKERHEVHVAPKDYPTKPMHDRNWQNFFLVIERDVGKIAIIDGDKKEVFARIDTGYAVHVLKTTENHKTLKAKDAGRFWYVMGRDGMMTKVDLWQTPDKMKVANVQVAYDARDVAVSGDGKYVVGGGYWPPHFVILDAKTMMPLKVVSTRGTNIDGEYVNESRVAAIYDTPRAPTWLVSTKELGQMWQVDYSDLDNLKITKIDSAKYLHDGFFDPTGRYFQIAANASDKMVIVDTVTQKLEAMIDVDKMPHPGPGANWNDKKCGPVGGTTHLGVGKVTVWGNDPKDHPKSAWKICYEVETDGPGLFLRTHPKSDYVWADQTKHPEPEVQQSIQVISKKTREIVKTMRLTETEGYVAVHFEFNADGSEVWVSVWNRKDSKKPNGEIIIFDTKTLKEKARIKGLYAPTGKFNVYNRVHHVT</sequence>
<name>A0A3B0VIU2_9ZZZZ</name>
<dbReference type="CDD" id="cd20781">
    <property type="entry name" value="8prop_hemeD1_NiR_alpha_gamma"/>
    <property type="match status" value="1"/>
</dbReference>
<dbReference type="GO" id="GO:0020037">
    <property type="term" value="F:heme binding"/>
    <property type="evidence" value="ECO:0007669"/>
    <property type="project" value="InterPro"/>
</dbReference>
<dbReference type="GO" id="GO:0050421">
    <property type="term" value="F:nitrite reductase (NO-forming) activity"/>
    <property type="evidence" value="ECO:0007669"/>
    <property type="project" value="UniProtKB-EC"/>
</dbReference>
<gene>
    <name evidence="5" type="ORF">MNBD_GAMMA01-225</name>
</gene>
<evidence type="ECO:0000256" key="3">
    <source>
        <dbReference type="ARBA" id="ARBA00023004"/>
    </source>
</evidence>
<dbReference type="Gene3D" id="2.140.10.20">
    <property type="entry name" value="C-terminal (heme d1) domain of cytochrome cd1-nitrite reductase"/>
    <property type="match status" value="1"/>
</dbReference>
<evidence type="ECO:0000256" key="2">
    <source>
        <dbReference type="ARBA" id="ARBA00022723"/>
    </source>
</evidence>